<feature type="transmembrane region" description="Helical" evidence="5">
    <location>
        <begin position="9"/>
        <end position="27"/>
    </location>
</feature>
<gene>
    <name evidence="7" type="ORF">SAMN05216186_10180</name>
</gene>
<name>A0A1G8SKJ4_9PSED</name>
<feature type="transmembrane region" description="Helical" evidence="5">
    <location>
        <begin position="64"/>
        <end position="84"/>
    </location>
</feature>
<dbReference type="GO" id="GO:0016874">
    <property type="term" value="F:ligase activity"/>
    <property type="evidence" value="ECO:0007669"/>
    <property type="project" value="UniProtKB-KW"/>
</dbReference>
<evidence type="ECO:0000259" key="6">
    <source>
        <dbReference type="Pfam" id="PF04932"/>
    </source>
</evidence>
<feature type="domain" description="O-antigen ligase-related" evidence="6">
    <location>
        <begin position="167"/>
        <end position="312"/>
    </location>
</feature>
<feature type="transmembrane region" description="Helical" evidence="5">
    <location>
        <begin position="33"/>
        <end position="52"/>
    </location>
</feature>
<keyword evidence="2 5" id="KW-0812">Transmembrane</keyword>
<keyword evidence="3 5" id="KW-1133">Transmembrane helix</keyword>
<keyword evidence="4 5" id="KW-0472">Membrane</keyword>
<evidence type="ECO:0000256" key="5">
    <source>
        <dbReference type="SAM" id="Phobius"/>
    </source>
</evidence>
<comment type="subcellular location">
    <subcellularLocation>
        <location evidence="1">Membrane</location>
        <topology evidence="1">Multi-pass membrane protein</topology>
    </subcellularLocation>
</comment>
<evidence type="ECO:0000256" key="2">
    <source>
        <dbReference type="ARBA" id="ARBA00022692"/>
    </source>
</evidence>
<feature type="transmembrane region" description="Helical" evidence="5">
    <location>
        <begin position="223"/>
        <end position="242"/>
    </location>
</feature>
<evidence type="ECO:0000256" key="3">
    <source>
        <dbReference type="ARBA" id="ARBA00022989"/>
    </source>
</evidence>
<dbReference type="InterPro" id="IPR051533">
    <property type="entry name" value="WaaL-like"/>
</dbReference>
<keyword evidence="7" id="KW-0436">Ligase</keyword>
<evidence type="ECO:0000256" key="1">
    <source>
        <dbReference type="ARBA" id="ARBA00004141"/>
    </source>
</evidence>
<feature type="transmembrane region" description="Helical" evidence="5">
    <location>
        <begin position="335"/>
        <end position="354"/>
    </location>
</feature>
<evidence type="ECO:0000256" key="4">
    <source>
        <dbReference type="ARBA" id="ARBA00023136"/>
    </source>
</evidence>
<dbReference type="AlphaFoldDB" id="A0A1G8SKJ4"/>
<feature type="transmembrane region" description="Helical" evidence="5">
    <location>
        <begin position="115"/>
        <end position="134"/>
    </location>
</feature>
<evidence type="ECO:0000313" key="8">
    <source>
        <dbReference type="Proteomes" id="UP000198706"/>
    </source>
</evidence>
<evidence type="ECO:0000313" key="7">
    <source>
        <dbReference type="EMBL" id="SDJ29265.1"/>
    </source>
</evidence>
<dbReference type="Proteomes" id="UP000198706">
    <property type="component" value="Unassembled WGS sequence"/>
</dbReference>
<dbReference type="RefSeq" id="WP_084332849.1">
    <property type="nucleotide sequence ID" value="NZ_FNFD01000001.1"/>
</dbReference>
<feature type="transmembrane region" description="Helical" evidence="5">
    <location>
        <begin position="90"/>
        <end position="108"/>
    </location>
</feature>
<accession>A0A1G8SKJ4</accession>
<dbReference type="PANTHER" id="PTHR37422">
    <property type="entry name" value="TEICHURONIC ACID BIOSYNTHESIS PROTEIN TUAE"/>
    <property type="match status" value="1"/>
</dbReference>
<protein>
    <submittedName>
        <fullName evidence="7">O-antigen ligase</fullName>
    </submittedName>
</protein>
<dbReference type="PANTHER" id="PTHR37422:SF13">
    <property type="entry name" value="LIPOPOLYSACCHARIDE BIOSYNTHESIS PROTEIN PA4999-RELATED"/>
    <property type="match status" value="1"/>
</dbReference>
<dbReference type="GO" id="GO:0016020">
    <property type="term" value="C:membrane"/>
    <property type="evidence" value="ECO:0007669"/>
    <property type="project" value="UniProtKB-SubCell"/>
</dbReference>
<feature type="transmembrane region" description="Helical" evidence="5">
    <location>
        <begin position="360"/>
        <end position="378"/>
    </location>
</feature>
<feature type="transmembrane region" description="Helical" evidence="5">
    <location>
        <begin position="299"/>
        <end position="323"/>
    </location>
</feature>
<proteinExistence type="predicted"/>
<dbReference type="InterPro" id="IPR007016">
    <property type="entry name" value="O-antigen_ligase-rel_domated"/>
</dbReference>
<dbReference type="Pfam" id="PF04932">
    <property type="entry name" value="Wzy_C"/>
    <property type="match status" value="1"/>
</dbReference>
<dbReference type="EMBL" id="FNFD01000001">
    <property type="protein sequence ID" value="SDJ29265.1"/>
    <property type="molecule type" value="Genomic_DNA"/>
</dbReference>
<feature type="transmembrane region" description="Helical" evidence="5">
    <location>
        <begin position="154"/>
        <end position="173"/>
    </location>
</feature>
<organism evidence="7 8">
    <name type="scientific">Pseudomonas indica</name>
    <dbReference type="NCBI Taxonomy" id="137658"/>
    <lineage>
        <taxon>Bacteria</taxon>
        <taxon>Pseudomonadati</taxon>
        <taxon>Pseudomonadota</taxon>
        <taxon>Gammaproteobacteria</taxon>
        <taxon>Pseudomonadales</taxon>
        <taxon>Pseudomonadaceae</taxon>
        <taxon>Pseudomonas</taxon>
    </lineage>
</organism>
<sequence>MPLICQRRLATWASAGLVLLLCAPWILSSNKLYHQMISVLLWLPAVLFVVCRRELPTGLKSPDMVIFLLFSAWTLLVIAVAGGDLGKAKLPFYVGLTLLAITFIAQAGRGHLTSLLFWSSVAGGWGAALSWAVFYGVQEHAWSDRVIALGVWDTPIMAAHAAGALALLGLCLAPVRSSGSAMAAMLVAAIGYLLFLGFGQTRGVWVALAASLLVTAALSRSRLILAGVVVMALGMAGVWLVWPDVLLERSLSYRPTLWSGGVRLMEEHWLFGMGFNEFHIPVEELRRTFKHPHNLFLNVAMRLGVVGLLLWLALWAAIGWRALRHYRDEMGRALIALWVFSGVAFLTDGFGPWLKPSADWLLTWLPLGLSLVLAGGPAEDSARPGQRGWSNTGFM</sequence>
<keyword evidence="8" id="KW-1185">Reference proteome</keyword>
<dbReference type="STRING" id="137658.SAMN05216186_10180"/>
<reference evidence="7 8" key="1">
    <citation type="submission" date="2016-10" db="EMBL/GenBank/DDBJ databases">
        <authorList>
            <person name="de Groot N.N."/>
        </authorList>
    </citation>
    <scope>NUCLEOTIDE SEQUENCE [LARGE SCALE GENOMIC DNA]</scope>
    <source>
        <strain evidence="7 8">JCM 21544</strain>
    </source>
</reference>